<evidence type="ECO:0000256" key="2">
    <source>
        <dbReference type="ARBA" id="ARBA00022692"/>
    </source>
</evidence>
<dbReference type="PANTHER" id="PTHR24064">
    <property type="entry name" value="SOLUTE CARRIER FAMILY 22 MEMBER"/>
    <property type="match status" value="1"/>
</dbReference>
<keyword evidence="3 6" id="KW-1133">Transmembrane helix</keyword>
<feature type="transmembrane region" description="Helical" evidence="6">
    <location>
        <begin position="409"/>
        <end position="429"/>
    </location>
</feature>
<dbReference type="Proteomes" id="UP001174691">
    <property type="component" value="Unassembled WGS sequence"/>
</dbReference>
<comment type="subcellular location">
    <subcellularLocation>
        <location evidence="1">Membrane</location>
        <topology evidence="1">Multi-pass membrane protein</topology>
    </subcellularLocation>
</comment>
<feature type="transmembrane region" description="Helical" evidence="6">
    <location>
        <begin position="368"/>
        <end position="389"/>
    </location>
</feature>
<feature type="transmembrane region" description="Helical" evidence="6">
    <location>
        <begin position="162"/>
        <end position="185"/>
    </location>
</feature>
<dbReference type="GO" id="GO:0016020">
    <property type="term" value="C:membrane"/>
    <property type="evidence" value="ECO:0007669"/>
    <property type="project" value="UniProtKB-SubCell"/>
</dbReference>
<dbReference type="InterPro" id="IPR005828">
    <property type="entry name" value="MFS_sugar_transport-like"/>
</dbReference>
<feature type="transmembrane region" description="Helical" evidence="6">
    <location>
        <begin position="306"/>
        <end position="327"/>
    </location>
</feature>
<organism evidence="8 9">
    <name type="scientific">Coniochaeta hoffmannii</name>
    <dbReference type="NCBI Taxonomy" id="91930"/>
    <lineage>
        <taxon>Eukaryota</taxon>
        <taxon>Fungi</taxon>
        <taxon>Dikarya</taxon>
        <taxon>Ascomycota</taxon>
        <taxon>Pezizomycotina</taxon>
        <taxon>Sordariomycetes</taxon>
        <taxon>Sordariomycetidae</taxon>
        <taxon>Coniochaetales</taxon>
        <taxon>Coniochaetaceae</taxon>
        <taxon>Coniochaeta</taxon>
    </lineage>
</organism>
<sequence length="722" mass="80938">MSAINTHTHPRRHSLHHAPTLGVIPVPHGPETGDEYEDYPALQLGAGATEQERRILGHLTHPDDSFTPEGVYWADLPFRERIKFVTRVQAAEDMKEAKATWEMFKNDPLSPVSYYFRNAVLPGAGLGLEGYVLFSIGNLHPLFAAAWPECWGSKPTQCTSNWIAAVTYLEVVGIMAGQFFVGIIGDWIGRRWGLIQDAMIMFVGLLMLTASWGLNLNGWVICYAWSLFFYGFGVGGEYPITATSSMENAVSAGRLSTREDRLHRGRKVTMAFLMQGWGQLANQVILIILLLVFHHGSGNPPYSHVAVQWTFRVSFALPAVGTLWLVYYRTYKMRGAGEQLKQAKKKHNVTGYDVSSLKMACGEMGGRLLATAGTWFANDVMFYGGRLYISKFIEVLTPNNHSVMVTWLWQLLNVGVSLAGYYLASFLIDNKLYGRKMMQQVGFFMCFLMFIIPAFNYEYYSSKAGIHAFQAMYFLSSFFNQFGPNSVTFLVAGEVFPTPIRASAHGFSACVGKAGALLATVLFNYIDTQTKFYFFPWFGLAGMLLTWLFLPDTTGLDLKEQERRWSYIRRGKGNEYHGIAVHPTHLSLWERLRGIGKLYDPKLDERSRIEDLRAEWAEREAMRAEAEVAGNSKQLEDLHSADHDFNEDVHGYFTQTTTPEMKAMLAGEKQREKAGSSASGSDTAANSALHSALPSPMLLPNSSADEEMSEKPGPKKSKKEKR</sequence>
<keyword evidence="2 6" id="KW-0812">Transmembrane</keyword>
<evidence type="ECO:0000256" key="1">
    <source>
        <dbReference type="ARBA" id="ARBA00004141"/>
    </source>
</evidence>
<dbReference type="PROSITE" id="PS50850">
    <property type="entry name" value="MFS"/>
    <property type="match status" value="1"/>
</dbReference>
<evidence type="ECO:0000256" key="6">
    <source>
        <dbReference type="SAM" id="Phobius"/>
    </source>
</evidence>
<dbReference type="GO" id="GO:0022857">
    <property type="term" value="F:transmembrane transporter activity"/>
    <property type="evidence" value="ECO:0007669"/>
    <property type="project" value="InterPro"/>
</dbReference>
<name>A0AA38VGC5_9PEZI</name>
<gene>
    <name evidence="8" type="ORF">NKR19_g9641</name>
</gene>
<evidence type="ECO:0000313" key="9">
    <source>
        <dbReference type="Proteomes" id="UP001174691"/>
    </source>
</evidence>
<dbReference type="AlphaFoldDB" id="A0AA38VGC5"/>
<keyword evidence="4 6" id="KW-0472">Membrane</keyword>
<dbReference type="InterPro" id="IPR020846">
    <property type="entry name" value="MFS_dom"/>
</dbReference>
<feature type="region of interest" description="Disordered" evidence="5">
    <location>
        <begin position="1"/>
        <end position="23"/>
    </location>
</feature>
<proteinExistence type="predicted"/>
<comment type="caution">
    <text evidence="8">The sequence shown here is derived from an EMBL/GenBank/DDBJ whole genome shotgun (WGS) entry which is preliminary data.</text>
</comment>
<evidence type="ECO:0000256" key="4">
    <source>
        <dbReference type="ARBA" id="ARBA00023136"/>
    </source>
</evidence>
<feature type="domain" description="Major facilitator superfamily (MFS) profile" evidence="7">
    <location>
        <begin position="118"/>
        <end position="554"/>
    </location>
</feature>
<protein>
    <submittedName>
        <fullName evidence="8">MFS general substrate transporter</fullName>
    </submittedName>
</protein>
<feature type="transmembrane region" description="Helical" evidence="6">
    <location>
        <begin position="441"/>
        <end position="460"/>
    </location>
</feature>
<feature type="transmembrane region" description="Helical" evidence="6">
    <location>
        <begin position="192"/>
        <end position="212"/>
    </location>
</feature>
<feature type="transmembrane region" description="Helical" evidence="6">
    <location>
        <begin position="532"/>
        <end position="550"/>
    </location>
</feature>
<evidence type="ECO:0000256" key="3">
    <source>
        <dbReference type="ARBA" id="ARBA00022989"/>
    </source>
</evidence>
<accession>A0AA38VGC5</accession>
<evidence type="ECO:0000259" key="7">
    <source>
        <dbReference type="PROSITE" id="PS50850"/>
    </source>
</evidence>
<reference evidence="8" key="1">
    <citation type="submission" date="2022-07" db="EMBL/GenBank/DDBJ databases">
        <title>Fungi with potential for degradation of polypropylene.</title>
        <authorList>
            <person name="Gostincar C."/>
        </authorList>
    </citation>
    <scope>NUCLEOTIDE SEQUENCE</scope>
    <source>
        <strain evidence="8">EXF-13287</strain>
    </source>
</reference>
<keyword evidence="9" id="KW-1185">Reference proteome</keyword>
<feature type="transmembrane region" description="Helical" evidence="6">
    <location>
        <begin position="504"/>
        <end position="526"/>
    </location>
</feature>
<dbReference type="Gene3D" id="1.20.1250.20">
    <property type="entry name" value="MFS general substrate transporter like domains"/>
    <property type="match status" value="1"/>
</dbReference>
<feature type="region of interest" description="Disordered" evidence="5">
    <location>
        <begin position="666"/>
        <end position="722"/>
    </location>
</feature>
<evidence type="ECO:0000256" key="5">
    <source>
        <dbReference type="SAM" id="MobiDB-lite"/>
    </source>
</evidence>
<feature type="transmembrane region" description="Helical" evidence="6">
    <location>
        <begin position="271"/>
        <end position="294"/>
    </location>
</feature>
<dbReference type="EMBL" id="JANBVN010000245">
    <property type="protein sequence ID" value="KAJ9131117.1"/>
    <property type="molecule type" value="Genomic_DNA"/>
</dbReference>
<dbReference type="Pfam" id="PF00083">
    <property type="entry name" value="Sugar_tr"/>
    <property type="match status" value="1"/>
</dbReference>
<dbReference type="InterPro" id="IPR036259">
    <property type="entry name" value="MFS_trans_sf"/>
</dbReference>
<feature type="compositionally biased region" description="Low complexity" evidence="5">
    <location>
        <begin position="675"/>
        <end position="688"/>
    </location>
</feature>
<dbReference type="SUPFAM" id="SSF103473">
    <property type="entry name" value="MFS general substrate transporter"/>
    <property type="match status" value="1"/>
</dbReference>
<evidence type="ECO:0000313" key="8">
    <source>
        <dbReference type="EMBL" id="KAJ9131117.1"/>
    </source>
</evidence>